<protein>
    <submittedName>
        <fullName evidence="1">Uncharacterized protein</fullName>
    </submittedName>
</protein>
<reference evidence="1 2" key="1">
    <citation type="journal article" date="2022" name="Nat. Ecol. Evol.">
        <title>A masculinizing supergene underlies an exaggerated male reproductive morph in a spider.</title>
        <authorList>
            <person name="Hendrickx F."/>
            <person name="De Corte Z."/>
            <person name="Sonet G."/>
            <person name="Van Belleghem S.M."/>
            <person name="Kostlbacher S."/>
            <person name="Vangestel C."/>
        </authorList>
    </citation>
    <scope>NUCLEOTIDE SEQUENCE [LARGE SCALE GENOMIC DNA]</scope>
    <source>
        <strain evidence="1">W744_W776</strain>
    </source>
</reference>
<dbReference type="AlphaFoldDB" id="A0AAV6VB67"/>
<name>A0AAV6VB67_9ARAC</name>
<dbReference type="EMBL" id="JAFNEN010000113">
    <property type="protein sequence ID" value="KAG8193915.1"/>
    <property type="molecule type" value="Genomic_DNA"/>
</dbReference>
<sequence length="82" mass="8598">MKSKLIDIQCPPSPTQGNKAARLLVMNHVINPPISHGPLDRKNNTAPLFEWSQSSGVRTACCLSVVLTSGSSGIRALNGSAG</sequence>
<dbReference type="Proteomes" id="UP000827092">
    <property type="component" value="Unassembled WGS sequence"/>
</dbReference>
<proteinExistence type="predicted"/>
<gene>
    <name evidence="1" type="ORF">JTE90_011470</name>
</gene>
<evidence type="ECO:0000313" key="2">
    <source>
        <dbReference type="Proteomes" id="UP000827092"/>
    </source>
</evidence>
<organism evidence="1 2">
    <name type="scientific">Oedothorax gibbosus</name>
    <dbReference type="NCBI Taxonomy" id="931172"/>
    <lineage>
        <taxon>Eukaryota</taxon>
        <taxon>Metazoa</taxon>
        <taxon>Ecdysozoa</taxon>
        <taxon>Arthropoda</taxon>
        <taxon>Chelicerata</taxon>
        <taxon>Arachnida</taxon>
        <taxon>Araneae</taxon>
        <taxon>Araneomorphae</taxon>
        <taxon>Entelegynae</taxon>
        <taxon>Araneoidea</taxon>
        <taxon>Linyphiidae</taxon>
        <taxon>Erigoninae</taxon>
        <taxon>Oedothorax</taxon>
    </lineage>
</organism>
<accession>A0AAV6VB67</accession>
<comment type="caution">
    <text evidence="1">The sequence shown here is derived from an EMBL/GenBank/DDBJ whole genome shotgun (WGS) entry which is preliminary data.</text>
</comment>
<keyword evidence="2" id="KW-1185">Reference proteome</keyword>
<evidence type="ECO:0000313" key="1">
    <source>
        <dbReference type="EMBL" id="KAG8193915.1"/>
    </source>
</evidence>